<dbReference type="RefSeq" id="WP_086615225.1">
    <property type="nucleotide sequence ID" value="NZ_MTPX02000046.1"/>
</dbReference>
<dbReference type="PANTHER" id="PTHR30250">
    <property type="entry name" value="PST FAMILY PREDICTED COLANIC ACID TRANSPORTER"/>
    <property type="match status" value="1"/>
</dbReference>
<feature type="transmembrane region" description="Helical" evidence="6">
    <location>
        <begin position="289"/>
        <end position="310"/>
    </location>
</feature>
<feature type="transmembrane region" description="Helical" evidence="6">
    <location>
        <begin position="330"/>
        <end position="347"/>
    </location>
</feature>
<feature type="transmembrane region" description="Helical" evidence="6">
    <location>
        <begin position="248"/>
        <end position="269"/>
    </location>
</feature>
<evidence type="ECO:0000256" key="1">
    <source>
        <dbReference type="ARBA" id="ARBA00004651"/>
    </source>
</evidence>
<keyword evidence="8" id="KW-1185">Reference proteome</keyword>
<dbReference type="Pfam" id="PF13440">
    <property type="entry name" value="Polysacc_synt_3"/>
    <property type="match status" value="1"/>
</dbReference>
<reference evidence="7 8" key="1">
    <citation type="submission" date="2017-10" db="EMBL/GenBank/DDBJ databases">
        <title>Draft genome sequence of cellulolytic Actinomyces sp CtC72 isolated from cattle rumen fluid.</title>
        <authorList>
            <person name="Joshi A.J."/>
            <person name="Vasudevan G."/>
            <person name="Lanjekar V.B."/>
            <person name="Hivarkar S."/>
            <person name="Engineer A."/>
            <person name="Pore S.D."/>
            <person name="Dhakephalkar P.K."/>
            <person name="Dagar S."/>
        </authorList>
    </citation>
    <scope>NUCLEOTIDE SEQUENCE [LARGE SCALE GENOMIC DNA]</scope>
    <source>
        <strain evidence="8">CtC72</strain>
    </source>
</reference>
<organism evidence="7 8">
    <name type="scientific">Actinomyces ruminis</name>
    <dbReference type="NCBI Taxonomy" id="1937003"/>
    <lineage>
        <taxon>Bacteria</taxon>
        <taxon>Bacillati</taxon>
        <taxon>Actinomycetota</taxon>
        <taxon>Actinomycetes</taxon>
        <taxon>Actinomycetales</taxon>
        <taxon>Actinomycetaceae</taxon>
        <taxon>Actinomyces</taxon>
    </lineage>
</organism>
<gene>
    <name evidence="7" type="ORF">BW737_009480</name>
</gene>
<feature type="transmembrane region" description="Helical" evidence="6">
    <location>
        <begin position="110"/>
        <end position="132"/>
    </location>
</feature>
<feature type="transmembrane region" description="Helical" evidence="6">
    <location>
        <begin position="39"/>
        <end position="58"/>
    </location>
</feature>
<evidence type="ECO:0000256" key="3">
    <source>
        <dbReference type="ARBA" id="ARBA00022692"/>
    </source>
</evidence>
<comment type="subcellular location">
    <subcellularLocation>
        <location evidence="1">Cell membrane</location>
        <topology evidence="1">Multi-pass membrane protein</topology>
    </subcellularLocation>
</comment>
<feature type="transmembrane region" description="Helical" evidence="6">
    <location>
        <begin position="377"/>
        <end position="400"/>
    </location>
</feature>
<feature type="transmembrane region" description="Helical" evidence="6">
    <location>
        <begin position="79"/>
        <end position="98"/>
    </location>
</feature>
<feature type="transmembrane region" description="Helical" evidence="6">
    <location>
        <begin position="354"/>
        <end position="371"/>
    </location>
</feature>
<keyword evidence="4 6" id="KW-1133">Transmembrane helix</keyword>
<dbReference type="EMBL" id="MTPX02000046">
    <property type="protein sequence ID" value="PHP52386.1"/>
    <property type="molecule type" value="Genomic_DNA"/>
</dbReference>
<keyword evidence="5 6" id="KW-0472">Membrane</keyword>
<evidence type="ECO:0000256" key="2">
    <source>
        <dbReference type="ARBA" id="ARBA00022475"/>
    </source>
</evidence>
<dbReference type="PANTHER" id="PTHR30250:SF28">
    <property type="entry name" value="POLYSACCHARIDE BIOSYNTHESIS PROTEIN"/>
    <property type="match status" value="1"/>
</dbReference>
<sequence>MLGAILTLVSGTATAQGVTFLLQIFIARVYSDTDKGLFGIYGSITGFVITFAALRFDLTIILPKDDRSAKVLARLSRRCIVISSLLTSLACMIGARLLRDHYHHSDHLMWWLMASGVTVFLVAQIANVQYWLTRKGRFGDIARNRVFQSTAVAGCQLLVGVVMHGGLSAIIIGTITGQLLTLISLERRVPELHGSKDPQAPSMRQMMRRYWKMPLLNGPNVFVDSVRNNGINLIIGATSVAALGQFQLAWNIMQVPVALIAGSVSQVFLKKLSDAPPGTMLPLVRSVLWRAFLAAIVPFTLLYVLAPWLFPLLFGATWDDAGYYARALTPWLFINVLTSPISNIFVVTEQQSRLLVFAVAYCAVPLMWLWLSPLPIMSTVFVLGMLMALMLVGMLCMAVLTARTYDRTGDGSALQNDAE</sequence>
<accession>A0ABX4MAE1</accession>
<name>A0ABX4MAE1_9ACTO</name>
<dbReference type="Proteomes" id="UP000194577">
    <property type="component" value="Unassembled WGS sequence"/>
</dbReference>
<keyword evidence="3 6" id="KW-0812">Transmembrane</keyword>
<comment type="caution">
    <text evidence="7">The sequence shown here is derived from an EMBL/GenBank/DDBJ whole genome shotgun (WGS) entry which is preliminary data.</text>
</comment>
<evidence type="ECO:0000313" key="7">
    <source>
        <dbReference type="EMBL" id="PHP52386.1"/>
    </source>
</evidence>
<feature type="transmembrane region" description="Helical" evidence="6">
    <location>
        <begin position="153"/>
        <end position="175"/>
    </location>
</feature>
<evidence type="ECO:0000256" key="4">
    <source>
        <dbReference type="ARBA" id="ARBA00022989"/>
    </source>
</evidence>
<dbReference type="InterPro" id="IPR050833">
    <property type="entry name" value="Poly_Biosynth_Transport"/>
</dbReference>
<protein>
    <submittedName>
        <fullName evidence="7">Polysaccharide biosynthesis protein</fullName>
    </submittedName>
</protein>
<proteinExistence type="predicted"/>
<evidence type="ECO:0000313" key="8">
    <source>
        <dbReference type="Proteomes" id="UP000194577"/>
    </source>
</evidence>
<evidence type="ECO:0000256" key="6">
    <source>
        <dbReference type="SAM" id="Phobius"/>
    </source>
</evidence>
<evidence type="ECO:0000256" key="5">
    <source>
        <dbReference type="ARBA" id="ARBA00023136"/>
    </source>
</evidence>
<keyword evidence="2" id="KW-1003">Cell membrane</keyword>